<comment type="similarity">
    <text evidence="3">Belongs to the cytochrome P450 family.</text>
</comment>
<dbReference type="GO" id="GO:0016705">
    <property type="term" value="F:oxidoreductase activity, acting on paired donors, with incorporation or reduction of molecular oxygen"/>
    <property type="evidence" value="ECO:0007669"/>
    <property type="project" value="InterPro"/>
</dbReference>
<evidence type="ECO:0000313" key="9">
    <source>
        <dbReference type="EMBL" id="TFK87856.1"/>
    </source>
</evidence>
<keyword evidence="5" id="KW-0560">Oxidoreductase</keyword>
<gene>
    <name evidence="9" type="ORF">K466DRAFT_521853</name>
</gene>
<evidence type="ECO:0000256" key="3">
    <source>
        <dbReference type="ARBA" id="ARBA00010617"/>
    </source>
</evidence>
<dbReference type="GO" id="GO:0020037">
    <property type="term" value="F:heme binding"/>
    <property type="evidence" value="ECO:0007669"/>
    <property type="project" value="InterPro"/>
</dbReference>
<dbReference type="PANTHER" id="PTHR24305:SF187">
    <property type="entry name" value="P450, PUTATIVE (EUROFUNG)-RELATED"/>
    <property type="match status" value="1"/>
</dbReference>
<dbReference type="GO" id="GO:0004497">
    <property type="term" value="F:monooxygenase activity"/>
    <property type="evidence" value="ECO:0007669"/>
    <property type="project" value="UniProtKB-KW"/>
</dbReference>
<dbReference type="Gene3D" id="1.10.630.10">
    <property type="entry name" value="Cytochrome P450"/>
    <property type="match status" value="1"/>
</dbReference>
<name>A0A5C3PE48_9APHY</name>
<dbReference type="InterPro" id="IPR036396">
    <property type="entry name" value="Cyt_P450_sf"/>
</dbReference>
<protein>
    <submittedName>
        <fullName evidence="9">High nitrogen upregulated cytochrome P450 monooxygenase 2</fullName>
    </submittedName>
</protein>
<keyword evidence="7 9" id="KW-0503">Monooxygenase</keyword>
<feature type="binding site" description="axial binding residue" evidence="8">
    <location>
        <position position="515"/>
    </location>
    <ligand>
        <name>heme</name>
        <dbReference type="ChEBI" id="CHEBI:30413"/>
    </ligand>
    <ligandPart>
        <name>Fe</name>
        <dbReference type="ChEBI" id="CHEBI:18248"/>
    </ligandPart>
</feature>
<dbReference type="InterPro" id="IPR001128">
    <property type="entry name" value="Cyt_P450"/>
</dbReference>
<keyword evidence="6 8" id="KW-0408">Iron</keyword>
<keyword evidence="4 8" id="KW-0479">Metal-binding</keyword>
<keyword evidence="10" id="KW-1185">Reference proteome</keyword>
<accession>A0A5C3PE48</accession>
<comment type="cofactor">
    <cofactor evidence="1 8">
        <name>heme</name>
        <dbReference type="ChEBI" id="CHEBI:30413"/>
    </cofactor>
</comment>
<sequence length="572" mass="63923">MINVSYETLSTVILAVMTHQVFRQYETYYPSVHFCLLLGPPTFLAFHFAGLSSGLYSGIADAFPWTVPTFLAALSASVVAYRLSHVHPLARYPGPYFRRVSRLVGACATMSGDRSKRLDTFRRRYGDIVRTGPNELTIFDPSFVAPLLGPTGLPKGPSWMGGSLSYKHLPMVGIPDTDLHLRRRRPWNRALAPPALKEYEIAITRRAQQLLQRLEEQAGEVILGEWLSYFSYDFMSDIAFGGGSELLRDGDKDHVWAIIADGMKAATFLGSVPWLGIWVGYIPGAAGPLNTLFTRGEELVSKRLARGSSSRDLFYYLSNEDLVDKEPPPARELIDDANLAIVAGSDTTTIVLTSIFFCLLTNLEAYATLLNEIDEFYPPGSTPYSTQHHRRMPYLQAVINETLRLYPPVPGGGERRLPHEADPLIIGSVCIPPGTSIWIPPWSLGRDERNFTYPTAFWPERWLIASGQLDLKDARLPSTAATSSSLAGVEHGRGVLDFVHNEDAFIPFSYGPMICAGKGLAMLEMRMLVTTLLQRFHLRLKDGWDPAEYEKGFKDYFNATRPPLPVLLQRRF</sequence>
<dbReference type="Pfam" id="PF00067">
    <property type="entry name" value="p450"/>
    <property type="match status" value="1"/>
</dbReference>
<evidence type="ECO:0000256" key="1">
    <source>
        <dbReference type="ARBA" id="ARBA00001971"/>
    </source>
</evidence>
<reference evidence="9 10" key="1">
    <citation type="journal article" date="2019" name="Nat. Ecol. Evol.">
        <title>Megaphylogeny resolves global patterns of mushroom evolution.</title>
        <authorList>
            <person name="Varga T."/>
            <person name="Krizsan K."/>
            <person name="Foldi C."/>
            <person name="Dima B."/>
            <person name="Sanchez-Garcia M."/>
            <person name="Sanchez-Ramirez S."/>
            <person name="Szollosi G.J."/>
            <person name="Szarkandi J.G."/>
            <person name="Papp V."/>
            <person name="Albert L."/>
            <person name="Andreopoulos W."/>
            <person name="Angelini C."/>
            <person name="Antonin V."/>
            <person name="Barry K.W."/>
            <person name="Bougher N.L."/>
            <person name="Buchanan P."/>
            <person name="Buyck B."/>
            <person name="Bense V."/>
            <person name="Catcheside P."/>
            <person name="Chovatia M."/>
            <person name="Cooper J."/>
            <person name="Damon W."/>
            <person name="Desjardin D."/>
            <person name="Finy P."/>
            <person name="Geml J."/>
            <person name="Haridas S."/>
            <person name="Hughes K."/>
            <person name="Justo A."/>
            <person name="Karasinski D."/>
            <person name="Kautmanova I."/>
            <person name="Kiss B."/>
            <person name="Kocsube S."/>
            <person name="Kotiranta H."/>
            <person name="LaButti K.M."/>
            <person name="Lechner B.E."/>
            <person name="Liimatainen K."/>
            <person name="Lipzen A."/>
            <person name="Lukacs Z."/>
            <person name="Mihaltcheva S."/>
            <person name="Morgado L.N."/>
            <person name="Niskanen T."/>
            <person name="Noordeloos M.E."/>
            <person name="Ohm R.A."/>
            <person name="Ortiz-Santana B."/>
            <person name="Ovrebo C."/>
            <person name="Racz N."/>
            <person name="Riley R."/>
            <person name="Savchenko A."/>
            <person name="Shiryaev A."/>
            <person name="Soop K."/>
            <person name="Spirin V."/>
            <person name="Szebenyi C."/>
            <person name="Tomsovsky M."/>
            <person name="Tulloss R.E."/>
            <person name="Uehling J."/>
            <person name="Grigoriev I.V."/>
            <person name="Vagvolgyi C."/>
            <person name="Papp T."/>
            <person name="Martin F.M."/>
            <person name="Miettinen O."/>
            <person name="Hibbett D.S."/>
            <person name="Nagy L.G."/>
        </authorList>
    </citation>
    <scope>NUCLEOTIDE SEQUENCE [LARGE SCALE GENOMIC DNA]</scope>
    <source>
        <strain evidence="9 10">HHB13444</strain>
    </source>
</reference>
<dbReference type="PRINTS" id="PR00463">
    <property type="entry name" value="EP450I"/>
</dbReference>
<dbReference type="InParanoid" id="A0A5C3PE48"/>
<dbReference type="EMBL" id="ML211136">
    <property type="protein sequence ID" value="TFK87856.1"/>
    <property type="molecule type" value="Genomic_DNA"/>
</dbReference>
<evidence type="ECO:0000256" key="8">
    <source>
        <dbReference type="PIRSR" id="PIRSR602401-1"/>
    </source>
</evidence>
<dbReference type="PANTHER" id="PTHR24305">
    <property type="entry name" value="CYTOCHROME P450"/>
    <property type="match status" value="1"/>
</dbReference>
<dbReference type="InterPro" id="IPR002401">
    <property type="entry name" value="Cyt_P450_E_grp-I"/>
</dbReference>
<dbReference type="InterPro" id="IPR050121">
    <property type="entry name" value="Cytochrome_P450_monoxygenase"/>
</dbReference>
<dbReference type="SUPFAM" id="SSF48264">
    <property type="entry name" value="Cytochrome P450"/>
    <property type="match status" value="1"/>
</dbReference>
<dbReference type="AlphaFoldDB" id="A0A5C3PE48"/>
<evidence type="ECO:0000313" key="10">
    <source>
        <dbReference type="Proteomes" id="UP000308197"/>
    </source>
</evidence>
<dbReference type="GO" id="GO:0005506">
    <property type="term" value="F:iron ion binding"/>
    <property type="evidence" value="ECO:0007669"/>
    <property type="project" value="InterPro"/>
</dbReference>
<evidence type="ECO:0000256" key="6">
    <source>
        <dbReference type="ARBA" id="ARBA00023004"/>
    </source>
</evidence>
<dbReference type="STRING" id="1314778.A0A5C3PE48"/>
<keyword evidence="8" id="KW-0349">Heme</keyword>
<dbReference type="Proteomes" id="UP000308197">
    <property type="component" value="Unassembled WGS sequence"/>
</dbReference>
<evidence type="ECO:0000256" key="7">
    <source>
        <dbReference type="ARBA" id="ARBA00023033"/>
    </source>
</evidence>
<evidence type="ECO:0000256" key="4">
    <source>
        <dbReference type="ARBA" id="ARBA00022723"/>
    </source>
</evidence>
<proteinExistence type="inferred from homology"/>
<evidence type="ECO:0000256" key="2">
    <source>
        <dbReference type="ARBA" id="ARBA00005179"/>
    </source>
</evidence>
<dbReference type="PRINTS" id="PR00385">
    <property type="entry name" value="P450"/>
</dbReference>
<evidence type="ECO:0000256" key="5">
    <source>
        <dbReference type="ARBA" id="ARBA00023002"/>
    </source>
</evidence>
<organism evidence="9 10">
    <name type="scientific">Polyporus arcularius HHB13444</name>
    <dbReference type="NCBI Taxonomy" id="1314778"/>
    <lineage>
        <taxon>Eukaryota</taxon>
        <taxon>Fungi</taxon>
        <taxon>Dikarya</taxon>
        <taxon>Basidiomycota</taxon>
        <taxon>Agaricomycotina</taxon>
        <taxon>Agaricomycetes</taxon>
        <taxon>Polyporales</taxon>
        <taxon>Polyporaceae</taxon>
        <taxon>Polyporus</taxon>
    </lineage>
</organism>
<comment type="pathway">
    <text evidence="2">Secondary metabolite biosynthesis.</text>
</comment>